<protein>
    <submittedName>
        <fullName evidence="1">Uncharacterized protein</fullName>
    </submittedName>
</protein>
<name>A0A8T8IVA5_9CAUD</name>
<evidence type="ECO:0000313" key="2">
    <source>
        <dbReference type="Proteomes" id="UP000676975"/>
    </source>
</evidence>
<gene>
    <name evidence="1" type="ORF">phiGM223_55</name>
</gene>
<dbReference type="Proteomes" id="UP000676975">
    <property type="component" value="Segment"/>
</dbReference>
<evidence type="ECO:0000313" key="1">
    <source>
        <dbReference type="EMBL" id="QTZ83321.1"/>
    </source>
</evidence>
<dbReference type="EMBL" id="MW627366">
    <property type="protein sequence ID" value="QTZ83321.1"/>
    <property type="molecule type" value="Genomic_DNA"/>
</dbReference>
<proteinExistence type="predicted"/>
<sequence>MAIAKATKAQRYAGYKNIKKLTIELQQYVQGLQAKQADAGYNTEVDALIDTTIAALTAIKTAA</sequence>
<reference evidence="1" key="1">
    <citation type="submission" date="2021-02" db="EMBL/GenBank/DDBJ databases">
        <authorList>
            <person name="Qin X."/>
            <person name="Gong M."/>
            <person name="Yang H."/>
        </authorList>
    </citation>
    <scope>NUCLEOTIDE SEQUENCE</scope>
</reference>
<keyword evidence="2" id="KW-1185">Reference proteome</keyword>
<organism evidence="1 2">
    <name type="scientific">Pseudomonas phage phiGM22-3</name>
    <dbReference type="NCBI Taxonomy" id="2816462"/>
    <lineage>
        <taxon>Viruses</taxon>
        <taxon>Duplodnaviria</taxon>
        <taxon>Heunggongvirae</taxon>
        <taxon>Uroviricota</taxon>
        <taxon>Caudoviricetes</taxon>
        <taxon>Autographivirales</taxon>
        <taxon>Autoscriptoviridae</taxon>
        <taxon>Tunggulvirus</taxon>
        <taxon>Tunggulvirus GM223</taxon>
    </lineage>
</organism>
<accession>A0A8T8IVA5</accession>